<evidence type="ECO:0000313" key="2">
    <source>
        <dbReference type="EMBL" id="OEL32646.1"/>
    </source>
</evidence>
<proteinExistence type="predicted"/>
<evidence type="ECO:0000313" key="3">
    <source>
        <dbReference type="Proteomes" id="UP000095767"/>
    </source>
</evidence>
<dbReference type="Proteomes" id="UP000095767">
    <property type="component" value="Unassembled WGS sequence"/>
</dbReference>
<dbReference type="OrthoDB" id="685466at2759"/>
<reference evidence="2 3" key="1">
    <citation type="submission" date="2016-09" db="EMBL/GenBank/DDBJ databases">
        <title>The draft genome of Dichanthelium oligosanthes: A C3 panicoid grass species.</title>
        <authorList>
            <person name="Studer A.J."/>
            <person name="Schnable J.C."/>
            <person name="Brutnell T.P."/>
        </authorList>
    </citation>
    <scope>NUCLEOTIDE SEQUENCE [LARGE SCALE GENOMIC DNA]</scope>
    <source>
        <strain evidence="3">cv. Kellogg 1175</strain>
        <tissue evidence="2">Leaf</tissue>
    </source>
</reference>
<dbReference type="STRING" id="888268.A0A1E5W5H5"/>
<gene>
    <name evidence="2" type="ORF">BAE44_0006334</name>
</gene>
<dbReference type="PANTHER" id="PTHR31264:SF7">
    <property type="entry name" value="F-BOX DOMAIN CONTAINING PROTEIN, EXPRESSED"/>
    <property type="match status" value="1"/>
</dbReference>
<dbReference type="EMBL" id="LWDX02020711">
    <property type="protein sequence ID" value="OEL32646.1"/>
    <property type="molecule type" value="Genomic_DNA"/>
</dbReference>
<dbReference type="InterPro" id="IPR056594">
    <property type="entry name" value="AT5G49610-like_b-prop"/>
</dbReference>
<dbReference type="SUPFAM" id="SSF81383">
    <property type="entry name" value="F-box domain"/>
    <property type="match status" value="1"/>
</dbReference>
<feature type="domain" description="F-box protein AT5G49610-like beta-propeller" evidence="1">
    <location>
        <begin position="109"/>
        <end position="257"/>
    </location>
</feature>
<dbReference type="PANTHER" id="PTHR31264">
    <property type="entry name" value="OS07G0554500 PROTEIN-RELATED"/>
    <property type="match status" value="1"/>
</dbReference>
<comment type="caution">
    <text evidence="2">The sequence shown here is derived from an EMBL/GenBank/DDBJ whole genome shotgun (WGS) entry which is preliminary data.</text>
</comment>
<keyword evidence="3" id="KW-1185">Reference proteome</keyword>
<dbReference type="InterPro" id="IPR036047">
    <property type="entry name" value="F-box-like_dom_sf"/>
</dbReference>
<sequence>MAPAASRPILPDELTENILLRLDAAADVVRAAVACGDHLRIARHRCFQRQFRSLRPPPVLGLLPSGGAELICAEPPHRSAPAARAVAREGDFAFSFLPRDPAAFTDWRVFDARDGRVLLSRRSTEAATFVDLVICDPPHRRYVLIPPIPDEVVLKRYSAKMESEPFLAAACEGEESKFQVIYNWISQYKIDTFVFSSDTGKWCAATSISFLPSRLIANPKVLRRYYVGSHFYWVHGPYGHMLVLDQIEMKFSIVAIPFDGNDYIYGIYQACESSPFSMLE</sequence>
<protein>
    <recommendedName>
        <fullName evidence="1">F-box protein AT5G49610-like beta-propeller domain-containing protein</fullName>
    </recommendedName>
</protein>
<accession>A0A1E5W5H5</accession>
<evidence type="ECO:0000259" key="1">
    <source>
        <dbReference type="Pfam" id="PF23635"/>
    </source>
</evidence>
<dbReference type="AlphaFoldDB" id="A0A1E5W5H5"/>
<name>A0A1E5W5H5_9POAL</name>
<dbReference type="Pfam" id="PF23635">
    <property type="entry name" value="Beta-prop_AT5G49610-like"/>
    <property type="match status" value="1"/>
</dbReference>
<organism evidence="2 3">
    <name type="scientific">Dichanthelium oligosanthes</name>
    <dbReference type="NCBI Taxonomy" id="888268"/>
    <lineage>
        <taxon>Eukaryota</taxon>
        <taxon>Viridiplantae</taxon>
        <taxon>Streptophyta</taxon>
        <taxon>Embryophyta</taxon>
        <taxon>Tracheophyta</taxon>
        <taxon>Spermatophyta</taxon>
        <taxon>Magnoliopsida</taxon>
        <taxon>Liliopsida</taxon>
        <taxon>Poales</taxon>
        <taxon>Poaceae</taxon>
        <taxon>PACMAD clade</taxon>
        <taxon>Panicoideae</taxon>
        <taxon>Panicodae</taxon>
        <taxon>Paniceae</taxon>
        <taxon>Dichantheliinae</taxon>
        <taxon>Dichanthelium</taxon>
    </lineage>
</organism>